<dbReference type="RefSeq" id="XP_016268696.1">
    <property type="nucleotide sequence ID" value="XM_016401643.1"/>
</dbReference>
<reference evidence="1 2" key="1">
    <citation type="submission" date="2015-01" db="EMBL/GenBank/DDBJ databases">
        <title>The Genome Sequence of Exophiala oligosperma CBS72588.</title>
        <authorList>
            <consortium name="The Broad Institute Genomics Platform"/>
            <person name="Cuomo C."/>
            <person name="de Hoog S."/>
            <person name="Gorbushina A."/>
            <person name="Stielow B."/>
            <person name="Teixiera M."/>
            <person name="Abouelleil A."/>
            <person name="Chapman S.B."/>
            <person name="Priest M."/>
            <person name="Young S.K."/>
            <person name="Wortman J."/>
            <person name="Nusbaum C."/>
            <person name="Birren B."/>
        </authorList>
    </citation>
    <scope>NUCLEOTIDE SEQUENCE [LARGE SCALE GENOMIC DNA]</scope>
    <source>
        <strain evidence="1 2">CBS 72588</strain>
    </source>
</reference>
<proteinExistence type="predicted"/>
<evidence type="ECO:0000313" key="1">
    <source>
        <dbReference type="EMBL" id="KIW48480.1"/>
    </source>
</evidence>
<name>A0A0D2E133_9EURO</name>
<sequence length="124" mass="13804">MSITCSTGFTGRGEYRDRLRDKNTVLTCLTSCRLHYARNSLVCIPINFHAAPSMASSRPQYAYDYAFSILSTDPNSTLHRKNLLLIQFAENRAGMPAMGVFTEKLHHIAKKLICQSNHAAGTVP</sequence>
<evidence type="ECO:0000313" key="2">
    <source>
        <dbReference type="Proteomes" id="UP000053342"/>
    </source>
</evidence>
<dbReference type="EMBL" id="KN847332">
    <property type="protein sequence ID" value="KIW48480.1"/>
    <property type="molecule type" value="Genomic_DNA"/>
</dbReference>
<dbReference type="HOGENOM" id="CLU_2003934_0_0_1"/>
<keyword evidence="2" id="KW-1185">Reference proteome</keyword>
<dbReference type="GeneID" id="27353134"/>
<dbReference type="VEuPathDB" id="FungiDB:PV06_01060"/>
<dbReference type="AlphaFoldDB" id="A0A0D2E133"/>
<organism evidence="1 2">
    <name type="scientific">Exophiala oligosperma</name>
    <dbReference type="NCBI Taxonomy" id="215243"/>
    <lineage>
        <taxon>Eukaryota</taxon>
        <taxon>Fungi</taxon>
        <taxon>Dikarya</taxon>
        <taxon>Ascomycota</taxon>
        <taxon>Pezizomycotina</taxon>
        <taxon>Eurotiomycetes</taxon>
        <taxon>Chaetothyriomycetidae</taxon>
        <taxon>Chaetothyriales</taxon>
        <taxon>Herpotrichiellaceae</taxon>
        <taxon>Exophiala</taxon>
    </lineage>
</organism>
<protein>
    <submittedName>
        <fullName evidence="1">Uncharacterized protein</fullName>
    </submittedName>
</protein>
<accession>A0A0D2E133</accession>
<gene>
    <name evidence="1" type="ORF">PV06_01060</name>
</gene>
<dbReference type="Proteomes" id="UP000053342">
    <property type="component" value="Unassembled WGS sequence"/>
</dbReference>